<dbReference type="PANTHER" id="PTHR43798">
    <property type="entry name" value="MONOACYLGLYCEROL LIPASE"/>
    <property type="match status" value="1"/>
</dbReference>
<dbReference type="AlphaFoldDB" id="A0A418XR06"/>
<comment type="similarity">
    <text evidence="1 3">Belongs to the peptidase S33 family.</text>
</comment>
<evidence type="ECO:0000256" key="1">
    <source>
        <dbReference type="ARBA" id="ARBA00010088"/>
    </source>
</evidence>
<dbReference type="Gene3D" id="3.40.50.1820">
    <property type="entry name" value="alpha/beta hydrolase"/>
    <property type="match status" value="1"/>
</dbReference>
<comment type="caution">
    <text evidence="6">The sequence shown here is derived from an EMBL/GenBank/DDBJ whole genome shotgun (WGS) entry which is preliminary data.</text>
</comment>
<evidence type="ECO:0000313" key="6">
    <source>
        <dbReference type="EMBL" id="RJG14871.1"/>
    </source>
</evidence>
<sequence>MSIPCHETRLRLNEGHQVVTYRYGPAPSQAAQVLVCVNGGPGLPCDYLRESHKVLANDDWCIVFYDQLGCGASDRPRDNALWTLERYVAELEQIRAQLGIERFHLLGHSWGTWLGTEYCLTFPQRVLSYVAADGAADIPHLVGELQRLRQCLGEQTVSMMTRREAEGSIGHPEYQAAITILNYRHVCRLDDWPASLNASIEGWNMDPYRAIQGPNEFTYTGNMRNWNRVPAMGAITIPSLVLAGEYDELPPSCSARMQQAMPNAELVIFRDCSHMPFFERPQAYFAVLNAFLHKQTGPTD</sequence>
<dbReference type="NCBIfam" id="TIGR01250">
    <property type="entry name" value="pro_imino_pep_2"/>
    <property type="match status" value="1"/>
</dbReference>
<dbReference type="EMBL" id="QYUP01000123">
    <property type="protein sequence ID" value="RJG14871.1"/>
    <property type="molecule type" value="Genomic_DNA"/>
</dbReference>
<organism evidence="6 7">
    <name type="scientific">Massilia cavernae</name>
    <dbReference type="NCBI Taxonomy" id="2320864"/>
    <lineage>
        <taxon>Bacteria</taxon>
        <taxon>Pseudomonadati</taxon>
        <taxon>Pseudomonadota</taxon>
        <taxon>Betaproteobacteria</taxon>
        <taxon>Burkholderiales</taxon>
        <taxon>Oxalobacteraceae</taxon>
        <taxon>Telluria group</taxon>
        <taxon>Massilia</taxon>
    </lineage>
</organism>
<dbReference type="SUPFAM" id="SSF53474">
    <property type="entry name" value="alpha/beta-Hydrolases"/>
    <property type="match status" value="1"/>
</dbReference>
<dbReference type="InterPro" id="IPR029058">
    <property type="entry name" value="AB_hydrolase_fold"/>
</dbReference>
<dbReference type="PRINTS" id="PR00793">
    <property type="entry name" value="PROAMNOPTASE"/>
</dbReference>
<dbReference type="GO" id="GO:0008233">
    <property type="term" value="F:peptidase activity"/>
    <property type="evidence" value="ECO:0007669"/>
    <property type="project" value="InterPro"/>
</dbReference>
<dbReference type="OrthoDB" id="9793083at2"/>
<proteinExistence type="inferred from homology"/>
<feature type="active site" description="Nucleophile" evidence="4">
    <location>
        <position position="109"/>
    </location>
</feature>
<accession>A0A418XR06</accession>
<evidence type="ECO:0000256" key="2">
    <source>
        <dbReference type="ARBA" id="ARBA00022801"/>
    </source>
</evidence>
<dbReference type="InterPro" id="IPR000073">
    <property type="entry name" value="AB_hydrolase_1"/>
</dbReference>
<feature type="domain" description="AB hydrolase-1" evidence="5">
    <location>
        <begin position="33"/>
        <end position="281"/>
    </location>
</feature>
<evidence type="ECO:0000256" key="3">
    <source>
        <dbReference type="PIRNR" id="PIRNR005539"/>
    </source>
</evidence>
<evidence type="ECO:0000259" key="5">
    <source>
        <dbReference type="Pfam" id="PF00561"/>
    </source>
</evidence>
<dbReference type="PANTHER" id="PTHR43798:SF33">
    <property type="entry name" value="HYDROLASE, PUTATIVE (AFU_ORTHOLOGUE AFUA_2G14860)-RELATED"/>
    <property type="match status" value="1"/>
</dbReference>
<dbReference type="GO" id="GO:0016020">
    <property type="term" value="C:membrane"/>
    <property type="evidence" value="ECO:0007669"/>
    <property type="project" value="TreeGrafter"/>
</dbReference>
<feature type="active site" description="Proton donor" evidence="4">
    <location>
        <position position="274"/>
    </location>
</feature>
<keyword evidence="2 3" id="KW-0378">Hydrolase</keyword>
<dbReference type="InterPro" id="IPR050266">
    <property type="entry name" value="AB_hydrolase_sf"/>
</dbReference>
<dbReference type="Pfam" id="PF00561">
    <property type="entry name" value="Abhydrolase_1"/>
    <property type="match status" value="1"/>
</dbReference>
<feature type="active site" evidence="4">
    <location>
        <position position="247"/>
    </location>
</feature>
<keyword evidence="7" id="KW-1185">Reference proteome</keyword>
<dbReference type="InterPro" id="IPR002410">
    <property type="entry name" value="Peptidase_S33"/>
</dbReference>
<reference evidence="6 7" key="1">
    <citation type="submission" date="2018-09" db="EMBL/GenBank/DDBJ databases">
        <authorList>
            <person name="Zhu H."/>
        </authorList>
    </citation>
    <scope>NUCLEOTIDE SEQUENCE [LARGE SCALE GENOMIC DNA]</scope>
    <source>
        <strain evidence="6 7">K1S02-61</strain>
    </source>
</reference>
<evidence type="ECO:0000313" key="7">
    <source>
        <dbReference type="Proteomes" id="UP000284006"/>
    </source>
</evidence>
<name>A0A418XR06_9BURK</name>
<dbReference type="InterPro" id="IPR005945">
    <property type="entry name" value="Pro_imino_pep"/>
</dbReference>
<gene>
    <name evidence="6" type="ORF">D3872_15770</name>
</gene>
<dbReference type="PIRSF" id="PIRSF005539">
    <property type="entry name" value="Pept_S33_TRI_F1"/>
    <property type="match status" value="1"/>
</dbReference>
<protein>
    <submittedName>
        <fullName evidence="6">Alpha/beta fold hydrolase</fullName>
    </submittedName>
</protein>
<evidence type="ECO:0000256" key="4">
    <source>
        <dbReference type="PIRSR" id="PIRSR005539-1"/>
    </source>
</evidence>
<dbReference type="Proteomes" id="UP000284006">
    <property type="component" value="Unassembled WGS sequence"/>
</dbReference>
<dbReference type="RefSeq" id="WP_119811701.1">
    <property type="nucleotide sequence ID" value="NZ_QYUP01000123.1"/>
</dbReference>
<dbReference type="GO" id="GO:0006508">
    <property type="term" value="P:proteolysis"/>
    <property type="evidence" value="ECO:0007669"/>
    <property type="project" value="InterPro"/>
</dbReference>